<dbReference type="FunFam" id="2.30.29.30:FF:000286">
    <property type="entry name" value="PH-protein kinase domain containing protein"/>
    <property type="match status" value="1"/>
</dbReference>
<dbReference type="EMBL" id="KB008083">
    <property type="protein sequence ID" value="ELR13719.1"/>
    <property type="molecule type" value="Genomic_DNA"/>
</dbReference>
<feature type="domain" description="PH" evidence="5">
    <location>
        <begin position="4"/>
        <end position="107"/>
    </location>
</feature>
<comment type="subcellular location">
    <subcellularLocation>
        <location evidence="1">Membrane</location>
    </subcellularLocation>
</comment>
<evidence type="ECO:0000259" key="5">
    <source>
        <dbReference type="PROSITE" id="PS50003"/>
    </source>
</evidence>
<feature type="compositionally biased region" description="Low complexity" evidence="4">
    <location>
        <begin position="145"/>
        <end position="158"/>
    </location>
</feature>
<name>L8GLK7_ACACF</name>
<dbReference type="Pfam" id="PF00169">
    <property type="entry name" value="PH"/>
    <property type="match status" value="1"/>
</dbReference>
<dbReference type="SMART" id="SM00233">
    <property type="entry name" value="PH"/>
    <property type="match status" value="1"/>
</dbReference>
<feature type="coiled-coil region" evidence="3">
    <location>
        <begin position="246"/>
        <end position="280"/>
    </location>
</feature>
<dbReference type="CDD" id="cd00821">
    <property type="entry name" value="PH"/>
    <property type="match status" value="1"/>
</dbReference>
<dbReference type="OrthoDB" id="185175at2759"/>
<dbReference type="AlphaFoldDB" id="L8GLK7"/>
<dbReference type="GO" id="GO:0005547">
    <property type="term" value="F:phosphatidylinositol-3,4,5-trisphosphate binding"/>
    <property type="evidence" value="ECO:0007669"/>
    <property type="project" value="UniProtKB-ARBA"/>
</dbReference>
<dbReference type="InterPro" id="IPR011993">
    <property type="entry name" value="PH-like_dom_sf"/>
</dbReference>
<dbReference type="KEGG" id="acan:ACA1_305390"/>
<dbReference type="GO" id="GO:0016020">
    <property type="term" value="C:membrane"/>
    <property type="evidence" value="ECO:0007669"/>
    <property type="project" value="UniProtKB-SubCell"/>
</dbReference>
<feature type="region of interest" description="Disordered" evidence="4">
    <location>
        <begin position="123"/>
        <end position="169"/>
    </location>
</feature>
<organism evidence="6 7">
    <name type="scientific">Acanthamoeba castellanii (strain ATCC 30010 / Neff)</name>
    <dbReference type="NCBI Taxonomy" id="1257118"/>
    <lineage>
        <taxon>Eukaryota</taxon>
        <taxon>Amoebozoa</taxon>
        <taxon>Discosea</taxon>
        <taxon>Longamoebia</taxon>
        <taxon>Centramoebida</taxon>
        <taxon>Acanthamoebidae</taxon>
        <taxon>Acanthamoeba</taxon>
    </lineage>
</organism>
<dbReference type="RefSeq" id="XP_004335732.1">
    <property type="nucleotide sequence ID" value="XM_004335684.1"/>
</dbReference>
<evidence type="ECO:0000256" key="1">
    <source>
        <dbReference type="ARBA" id="ARBA00004370"/>
    </source>
</evidence>
<dbReference type="Proteomes" id="UP000011083">
    <property type="component" value="Unassembled WGS sequence"/>
</dbReference>
<dbReference type="GeneID" id="14914279"/>
<accession>L8GLK7</accession>
<keyword evidence="2" id="KW-0472">Membrane</keyword>
<gene>
    <name evidence="6" type="ORF">ACA1_305390</name>
</gene>
<proteinExistence type="predicted"/>
<evidence type="ECO:0000256" key="2">
    <source>
        <dbReference type="ARBA" id="ARBA00023136"/>
    </source>
</evidence>
<reference evidence="6 7" key="1">
    <citation type="journal article" date="2013" name="Genome Biol.">
        <title>Genome of Acanthamoeba castellanii highlights extensive lateral gene transfer and early evolution of tyrosine kinase signaling.</title>
        <authorList>
            <person name="Clarke M."/>
            <person name="Lohan A.J."/>
            <person name="Liu B."/>
            <person name="Lagkouvardos I."/>
            <person name="Roy S."/>
            <person name="Zafar N."/>
            <person name="Bertelli C."/>
            <person name="Schilde C."/>
            <person name="Kianianmomeni A."/>
            <person name="Burglin T.R."/>
            <person name="Frech C."/>
            <person name="Turcotte B."/>
            <person name="Kopec K.O."/>
            <person name="Synnott J.M."/>
            <person name="Choo C."/>
            <person name="Paponov I."/>
            <person name="Finkler A."/>
            <person name="Soon Heng Tan C."/>
            <person name="Hutchins A.P."/>
            <person name="Weinmeier T."/>
            <person name="Rattei T."/>
            <person name="Chu J.S."/>
            <person name="Gimenez G."/>
            <person name="Irimia M."/>
            <person name="Rigden D.J."/>
            <person name="Fitzpatrick D.A."/>
            <person name="Lorenzo-Morales J."/>
            <person name="Bateman A."/>
            <person name="Chiu C.H."/>
            <person name="Tang P."/>
            <person name="Hegemann P."/>
            <person name="Fromm H."/>
            <person name="Raoult D."/>
            <person name="Greub G."/>
            <person name="Miranda-Saavedra D."/>
            <person name="Chen N."/>
            <person name="Nash P."/>
            <person name="Ginger M.L."/>
            <person name="Horn M."/>
            <person name="Schaap P."/>
            <person name="Caler L."/>
            <person name="Loftus B."/>
        </authorList>
    </citation>
    <scope>NUCLEOTIDE SEQUENCE [LARGE SCALE GENOMIC DNA]</scope>
    <source>
        <strain evidence="6 7">Neff</strain>
    </source>
</reference>
<dbReference type="PANTHER" id="PTHR14309:SF10">
    <property type="entry name" value="PH DOMAIN-CONTAINING PROTEIN"/>
    <property type="match status" value="1"/>
</dbReference>
<keyword evidence="3" id="KW-0175">Coiled coil</keyword>
<dbReference type="PANTHER" id="PTHR14309">
    <property type="entry name" value="EXPRESSED PROTEIN"/>
    <property type="match status" value="1"/>
</dbReference>
<sequence>MQGLPTIEGWLDKQGGVRKSWKRRYFVLDGKKLKYFKQQKDAPSKPIDFILLDRTSKIIYIRDKVRPTDPSPGCGFAIETPSRTYILAAGSTPERDKWAIDIQMALSVLYGLPKPVTLARSEAPASAVADQPQQPPAVAPLTHQPSATSLPSASTPASNGGPAKPSPRYSMAYSEVPIRQSVVDVGPSGGVDGAVIEDYNSESEARRGTSQNLLSMAKSGLNSLNPISGASGFSGRGTLLGRKDEVEMLKEELVRKDRQLELTERKLKVLDSAYADMSEKYFVSVAVFAKMNATTEGYYCNIDVYQLYSEAQRMNIDPHEWPQWITQEIQKNATRMRN</sequence>
<dbReference type="Gene3D" id="2.30.29.30">
    <property type="entry name" value="Pleckstrin-homology domain (PH domain)/Phosphotyrosine-binding domain (PTB)"/>
    <property type="match status" value="1"/>
</dbReference>
<evidence type="ECO:0000256" key="4">
    <source>
        <dbReference type="SAM" id="MobiDB-lite"/>
    </source>
</evidence>
<protein>
    <submittedName>
        <fullName evidence="6">PH domain containing protein</fullName>
    </submittedName>
</protein>
<dbReference type="InterPro" id="IPR039680">
    <property type="entry name" value="PLEKHB1/2"/>
</dbReference>
<evidence type="ECO:0000313" key="7">
    <source>
        <dbReference type="Proteomes" id="UP000011083"/>
    </source>
</evidence>
<dbReference type="InterPro" id="IPR001849">
    <property type="entry name" value="PH_domain"/>
</dbReference>
<keyword evidence="7" id="KW-1185">Reference proteome</keyword>
<dbReference type="PROSITE" id="PS50003">
    <property type="entry name" value="PH_DOMAIN"/>
    <property type="match status" value="1"/>
</dbReference>
<evidence type="ECO:0000256" key="3">
    <source>
        <dbReference type="SAM" id="Coils"/>
    </source>
</evidence>
<dbReference type="SUPFAM" id="SSF50729">
    <property type="entry name" value="PH domain-like"/>
    <property type="match status" value="1"/>
</dbReference>
<evidence type="ECO:0000313" key="6">
    <source>
        <dbReference type="EMBL" id="ELR13719.1"/>
    </source>
</evidence>
<dbReference type="GO" id="GO:0045595">
    <property type="term" value="P:regulation of cell differentiation"/>
    <property type="evidence" value="ECO:0007669"/>
    <property type="project" value="TreeGrafter"/>
</dbReference>
<feature type="compositionally biased region" description="Low complexity" evidence="4">
    <location>
        <begin position="123"/>
        <end position="132"/>
    </location>
</feature>
<dbReference type="VEuPathDB" id="AmoebaDB:ACA1_305390"/>